<evidence type="ECO:0000313" key="2">
    <source>
        <dbReference type="Proteomes" id="UP001295684"/>
    </source>
</evidence>
<organism evidence="1 2">
    <name type="scientific">Euplotes crassus</name>
    <dbReference type="NCBI Taxonomy" id="5936"/>
    <lineage>
        <taxon>Eukaryota</taxon>
        <taxon>Sar</taxon>
        <taxon>Alveolata</taxon>
        <taxon>Ciliophora</taxon>
        <taxon>Intramacronucleata</taxon>
        <taxon>Spirotrichea</taxon>
        <taxon>Hypotrichia</taxon>
        <taxon>Euplotida</taxon>
        <taxon>Euplotidae</taxon>
        <taxon>Moneuplotes</taxon>
    </lineage>
</organism>
<reference evidence="1" key="1">
    <citation type="submission" date="2023-07" db="EMBL/GenBank/DDBJ databases">
        <authorList>
            <consortium name="AG Swart"/>
            <person name="Singh M."/>
            <person name="Singh A."/>
            <person name="Seah K."/>
            <person name="Emmerich C."/>
        </authorList>
    </citation>
    <scope>NUCLEOTIDE SEQUENCE</scope>
    <source>
        <strain evidence="1">DP1</strain>
    </source>
</reference>
<gene>
    <name evidence="1" type="ORF">ECRASSUSDP1_LOCUS23607</name>
</gene>
<comment type="caution">
    <text evidence="1">The sequence shown here is derived from an EMBL/GenBank/DDBJ whole genome shotgun (WGS) entry which is preliminary data.</text>
</comment>
<evidence type="ECO:0000313" key="1">
    <source>
        <dbReference type="EMBL" id="CAI2382139.1"/>
    </source>
</evidence>
<dbReference type="EMBL" id="CAMPGE010024287">
    <property type="protein sequence ID" value="CAI2382139.1"/>
    <property type="molecule type" value="Genomic_DNA"/>
</dbReference>
<dbReference type="Proteomes" id="UP001295684">
    <property type="component" value="Unassembled WGS sequence"/>
</dbReference>
<sequence length="180" mass="21027">MEISKCCPEKTLVRSKFCPEMDTYICDECQKQEYSDSKSSPFKDCSIQDLEYSDTFKSVINSIKQAFEILRLILEPESDSASRAILESSSVDSLIQELNQEALKKELKGLELAFNENQIVLDYCCRHRMYLQIYQIQNNLFDLNRQLQQYEVVREVMLVQQQLQEENEAACIKEILSKPE</sequence>
<accession>A0AAD1Y000</accession>
<name>A0AAD1Y000_EUPCR</name>
<dbReference type="AlphaFoldDB" id="A0AAD1Y000"/>
<proteinExistence type="predicted"/>
<protein>
    <submittedName>
        <fullName evidence="1">Uncharacterized protein</fullName>
    </submittedName>
</protein>
<keyword evidence="2" id="KW-1185">Reference proteome</keyword>